<name>A0ABT5MV42_9BURK</name>
<protein>
    <submittedName>
        <fullName evidence="1">Uncharacterized protein</fullName>
    </submittedName>
</protein>
<accession>A0ABT5MV42</accession>
<evidence type="ECO:0000313" key="2">
    <source>
        <dbReference type="Proteomes" id="UP001528673"/>
    </source>
</evidence>
<gene>
    <name evidence="1" type="ORF">PSQ40_04950</name>
</gene>
<dbReference type="Proteomes" id="UP001528673">
    <property type="component" value="Unassembled WGS sequence"/>
</dbReference>
<comment type="caution">
    <text evidence="1">The sequence shown here is derived from an EMBL/GenBank/DDBJ whole genome shotgun (WGS) entry which is preliminary data.</text>
</comment>
<keyword evidence="2" id="KW-1185">Reference proteome</keyword>
<evidence type="ECO:0000313" key="1">
    <source>
        <dbReference type="EMBL" id="MDD0837914.1"/>
    </source>
</evidence>
<sequence length="391" mass="41225">MPTFEKFTGINNVLPTERLPESDLAVATDVDFGLSGEILRRAGYARTVATDHRNVWDGSAYTLATCAGDLTSILPNGTRTVVSQSLGSDRVWYLALPDGRIAFSNGLITGIVSADGLSSTGWGIPVPESIGALTPVAGALFPGDYQYQITYVRLSDGQEGGPQYSNPITVSTGGILLTGLPVRAGYGINVYLTSHNGGDAHLAGFTTTASFSYLGKNDGLVIPCRTDFVSPPPAGTVSAFWRGRALVAVGSMIIATRVHQVERFDARSDFLQFPDAVTMIQPVDSGVYVGTKKSLFYLAGAEFEKLAITATKPWPVVLGSGVAVPGELVKQGDGVGQGSAMICIADGFLVAGFNDGQLIRLTEGRYSTVVTEVSATFRTVNGIPQYLAVPR</sequence>
<dbReference type="EMBL" id="JAQSIP010000002">
    <property type="protein sequence ID" value="MDD0837914.1"/>
    <property type="molecule type" value="Genomic_DNA"/>
</dbReference>
<organism evidence="1 2">
    <name type="scientific">Curvibacter cyanobacteriorum</name>
    <dbReference type="NCBI Taxonomy" id="3026422"/>
    <lineage>
        <taxon>Bacteria</taxon>
        <taxon>Pseudomonadati</taxon>
        <taxon>Pseudomonadota</taxon>
        <taxon>Betaproteobacteria</taxon>
        <taxon>Burkholderiales</taxon>
        <taxon>Comamonadaceae</taxon>
        <taxon>Curvibacter</taxon>
    </lineage>
</organism>
<proteinExistence type="predicted"/>
<dbReference type="RefSeq" id="WP_273949237.1">
    <property type="nucleotide sequence ID" value="NZ_JAQSIP010000002.1"/>
</dbReference>
<reference evidence="1 2" key="1">
    <citation type="submission" date="2023-02" db="EMBL/GenBank/DDBJ databases">
        <title>Bacterial whole genomic sequence of Curvibacter sp. HBC61.</title>
        <authorList>
            <person name="Le V."/>
            <person name="Ko S.-R."/>
            <person name="Ahn C.-Y."/>
            <person name="Oh H.-M."/>
        </authorList>
    </citation>
    <scope>NUCLEOTIDE SEQUENCE [LARGE SCALE GENOMIC DNA]</scope>
    <source>
        <strain evidence="1 2">HBC61</strain>
    </source>
</reference>